<evidence type="ECO:0000256" key="1">
    <source>
        <dbReference type="SAM" id="Phobius"/>
    </source>
</evidence>
<reference evidence="2 3" key="1">
    <citation type="submission" date="2017-05" db="EMBL/GenBank/DDBJ databases">
        <title>Genome sequence of Pediococcus pentosaceus strain SRCM100892.</title>
        <authorList>
            <person name="Cho S.H."/>
        </authorList>
    </citation>
    <scope>NUCLEOTIDE SEQUENCE [LARGE SCALE GENOMIC DNA]</scope>
    <source>
        <strain evidence="2 3">SRCM100892</strain>
    </source>
</reference>
<keyword evidence="1" id="KW-0472">Membrane</keyword>
<proteinExistence type="predicted"/>
<dbReference type="EMBL" id="CP021474">
    <property type="protein sequence ID" value="ARW19521.1"/>
    <property type="molecule type" value="Genomic_DNA"/>
</dbReference>
<accession>A0A1Y0VN06</accession>
<dbReference type="Proteomes" id="UP000196118">
    <property type="component" value="Chromosome"/>
</dbReference>
<sequence length="155" mass="17678">MLIKSLIIIFLIILVAVLLILTYIKRKRIAKAATIVRNASETIVNNAMIQVAKQLKMDGMEFDGAKGKSVADVWGQSVVGFNYHANLKHSMDINLIESKINKILAEYCRKHQLEDEDGPQLKVSDIWLNQNHLELDVVYLINRQTKDYLNDLSKL</sequence>
<feature type="transmembrane region" description="Helical" evidence="1">
    <location>
        <begin position="6"/>
        <end position="24"/>
    </location>
</feature>
<evidence type="ECO:0000313" key="3">
    <source>
        <dbReference type="Proteomes" id="UP000196118"/>
    </source>
</evidence>
<keyword evidence="1" id="KW-0812">Transmembrane</keyword>
<evidence type="ECO:0000313" key="2">
    <source>
        <dbReference type="EMBL" id="ARW19521.1"/>
    </source>
</evidence>
<organism evidence="2 3">
    <name type="scientific">Pediococcus pentosaceus</name>
    <dbReference type="NCBI Taxonomy" id="1255"/>
    <lineage>
        <taxon>Bacteria</taxon>
        <taxon>Bacillati</taxon>
        <taxon>Bacillota</taxon>
        <taxon>Bacilli</taxon>
        <taxon>Lactobacillales</taxon>
        <taxon>Lactobacillaceae</taxon>
        <taxon>Pediococcus</taxon>
    </lineage>
</organism>
<protein>
    <submittedName>
        <fullName evidence="2">Uncharacterized protein</fullName>
    </submittedName>
</protein>
<dbReference type="RefSeq" id="WP_061812133.1">
    <property type="nucleotide sequence ID" value="NZ_CP085178.1"/>
</dbReference>
<dbReference type="AlphaFoldDB" id="A0A1Y0VN06"/>
<gene>
    <name evidence="2" type="ORF">S100892_00947</name>
</gene>
<keyword evidence="1" id="KW-1133">Transmembrane helix</keyword>
<name>A0A1Y0VN06_PEDPE</name>